<proteinExistence type="predicted"/>
<dbReference type="InterPro" id="IPR006709">
    <property type="entry name" value="SSU_processome_Utp14"/>
</dbReference>
<name>A0ABV2AIT8_9EUKA</name>
<keyword evidence="3" id="KW-0539">Nucleus</keyword>
<dbReference type="PANTHER" id="PTHR14150">
    <property type="entry name" value="U3 SMALL NUCLEOLAR RNA-ASSOCIATED PROTEIN 14"/>
    <property type="match status" value="1"/>
</dbReference>
<protein>
    <recommendedName>
        <fullName evidence="6">U3 small nucleolar RNA-associated protein 14</fullName>
    </recommendedName>
</protein>
<comment type="caution">
    <text evidence="4">The sequence shown here is derived from an EMBL/GenBank/DDBJ whole genome shotgun (WGS) entry which is preliminary data.</text>
</comment>
<evidence type="ECO:0000313" key="4">
    <source>
        <dbReference type="EMBL" id="MES1919404.1"/>
    </source>
</evidence>
<organism evidence="4 5">
    <name type="scientific">Bonamia ostreae</name>
    <dbReference type="NCBI Taxonomy" id="126728"/>
    <lineage>
        <taxon>Eukaryota</taxon>
        <taxon>Sar</taxon>
        <taxon>Rhizaria</taxon>
        <taxon>Endomyxa</taxon>
        <taxon>Ascetosporea</taxon>
        <taxon>Haplosporida</taxon>
        <taxon>Bonamia</taxon>
    </lineage>
</organism>
<comment type="subcellular location">
    <subcellularLocation>
        <location evidence="1">Nucleus</location>
        <location evidence="1">Nucleolus</location>
    </subcellularLocation>
</comment>
<keyword evidence="5" id="KW-1185">Reference proteome</keyword>
<evidence type="ECO:0000313" key="5">
    <source>
        <dbReference type="Proteomes" id="UP001439008"/>
    </source>
</evidence>
<evidence type="ECO:0000256" key="2">
    <source>
        <dbReference type="ARBA" id="ARBA00022553"/>
    </source>
</evidence>
<gene>
    <name evidence="4" type="ORF">MHBO_001242</name>
</gene>
<dbReference type="PANTHER" id="PTHR14150:SF12">
    <property type="entry name" value="U3 SMALL NUCLEOLAR RNA-ASSOCIATED PROTEIN 14 HOMOLOG A"/>
    <property type="match status" value="1"/>
</dbReference>
<evidence type="ECO:0000256" key="1">
    <source>
        <dbReference type="ARBA" id="ARBA00004604"/>
    </source>
</evidence>
<dbReference type="EMBL" id="JBDODL010000279">
    <property type="protein sequence ID" value="MES1919404.1"/>
    <property type="molecule type" value="Genomic_DNA"/>
</dbReference>
<evidence type="ECO:0000256" key="3">
    <source>
        <dbReference type="ARBA" id="ARBA00023242"/>
    </source>
</evidence>
<evidence type="ECO:0008006" key="6">
    <source>
        <dbReference type="Google" id="ProtNLM"/>
    </source>
</evidence>
<sequence length="554" mass="64658">MSDNLFDSEIDSDIVSDFEFGDSGYTENKHKNLIKNVLENRNIEQTEIQKLTTEKKSRNQFNIFHTKKISLEDLATDVNDDSLKNKIKSISKNFGPNLNKSATNFNPSTEKRMERKICYEELKGAVSKWDPLVKRKRKSSQISFFSKQTPLIEKPNLKEITSNVKNTTSFDKKFVKLLSGLTKNKSNNFAKHKNLDKKETMDKAIQKSKDFFDKNRNKRVKKIKSRKYRKMLKREKNKKINDLKKDGLLAEESKENLILARAKERMDLRHKNTSKWAKRVAKRPFLAKDSDIKNSLEDMRQIDKNLRKRVEKERETDNNDENLFDVKSDSDDSKEGTKKGIFALKFMKKALEKNEEKSGLSDNDGEKFKTLNIFKKSSSNFKNNKTAKNEKSEKLIKEFAEFDSDSEDFIPLGESEDNNDRIAEVETTGFEREDFMKKQEENVEDENSEDENVGWGSWAGKGIRKKKKIKKTEKKPLEKTVVFNEEAIAETLSRVTIPEKPSEFKSENKYNKLMETSIGRNWNTEKEFVEKIKKRVVFRKGIEIEPMEIGDSFK</sequence>
<dbReference type="Proteomes" id="UP001439008">
    <property type="component" value="Unassembled WGS sequence"/>
</dbReference>
<dbReference type="Pfam" id="PF04615">
    <property type="entry name" value="Utp14"/>
    <property type="match status" value="1"/>
</dbReference>
<accession>A0ABV2AIT8</accession>
<reference evidence="4 5" key="1">
    <citation type="journal article" date="2024" name="BMC Biol.">
        <title>Comparative genomics of Ascetosporea gives new insight into the evolutionary basis for animal parasitism in Rhizaria.</title>
        <authorList>
            <person name="Hiltunen Thoren M."/>
            <person name="Onut-Brannstrom I."/>
            <person name="Alfjorden A."/>
            <person name="Peckova H."/>
            <person name="Swords F."/>
            <person name="Hooper C."/>
            <person name="Holzer A.S."/>
            <person name="Bass D."/>
            <person name="Burki F."/>
        </authorList>
    </citation>
    <scope>NUCLEOTIDE SEQUENCE [LARGE SCALE GENOMIC DNA]</scope>
    <source>
        <strain evidence="4">20-A016</strain>
    </source>
</reference>
<keyword evidence="2" id="KW-0597">Phosphoprotein</keyword>